<dbReference type="EMBL" id="CAJNYV010005442">
    <property type="protein sequence ID" value="CAF3743435.1"/>
    <property type="molecule type" value="Genomic_DNA"/>
</dbReference>
<organism evidence="1 3">
    <name type="scientific">Rotaria socialis</name>
    <dbReference type="NCBI Taxonomy" id="392032"/>
    <lineage>
        <taxon>Eukaryota</taxon>
        <taxon>Metazoa</taxon>
        <taxon>Spiralia</taxon>
        <taxon>Gnathifera</taxon>
        <taxon>Rotifera</taxon>
        <taxon>Eurotatoria</taxon>
        <taxon>Bdelloidea</taxon>
        <taxon>Philodinida</taxon>
        <taxon>Philodinidae</taxon>
        <taxon>Rotaria</taxon>
    </lineage>
</organism>
<reference evidence="1" key="1">
    <citation type="submission" date="2021-02" db="EMBL/GenBank/DDBJ databases">
        <authorList>
            <person name="Nowell W R."/>
        </authorList>
    </citation>
    <scope>NUCLEOTIDE SEQUENCE</scope>
</reference>
<dbReference type="Proteomes" id="UP000663865">
    <property type="component" value="Unassembled WGS sequence"/>
</dbReference>
<protein>
    <submittedName>
        <fullName evidence="1">Uncharacterized protein</fullName>
    </submittedName>
</protein>
<gene>
    <name evidence="1" type="ORF">KIK155_LOCUS29285</name>
    <name evidence="2" type="ORF">TOA249_LOCUS30722</name>
</gene>
<sequence>IQDCDLYLAMPVSGGIVEDKHGLSAKYQQKTIFYDKNGFRIRGDIGADTGVGCGGLKTLGYME</sequence>
<comment type="caution">
    <text evidence="1">The sequence shown here is derived from an EMBL/GenBank/DDBJ whole genome shotgun (WGS) entry which is preliminary data.</text>
</comment>
<dbReference type="Proteomes" id="UP000663838">
    <property type="component" value="Unassembled WGS sequence"/>
</dbReference>
<evidence type="ECO:0000313" key="2">
    <source>
        <dbReference type="EMBL" id="CAF4901594.1"/>
    </source>
</evidence>
<dbReference type="AlphaFoldDB" id="A0A818XXA4"/>
<evidence type="ECO:0000313" key="1">
    <source>
        <dbReference type="EMBL" id="CAF3743435.1"/>
    </source>
</evidence>
<accession>A0A818XXA4</accession>
<dbReference type="EMBL" id="CAJOBS010005571">
    <property type="protein sequence ID" value="CAF4901594.1"/>
    <property type="molecule type" value="Genomic_DNA"/>
</dbReference>
<proteinExistence type="predicted"/>
<name>A0A818XXA4_9BILA</name>
<feature type="non-terminal residue" evidence="1">
    <location>
        <position position="1"/>
    </location>
</feature>
<evidence type="ECO:0000313" key="3">
    <source>
        <dbReference type="Proteomes" id="UP000663865"/>
    </source>
</evidence>